<evidence type="ECO:0008006" key="3">
    <source>
        <dbReference type="Google" id="ProtNLM"/>
    </source>
</evidence>
<gene>
    <name evidence="1" type="ORF">SAMN05444351_3985</name>
</gene>
<dbReference type="Proteomes" id="UP000184471">
    <property type="component" value="Unassembled WGS sequence"/>
</dbReference>
<dbReference type="RefSeq" id="WP_073422116.1">
    <property type="nucleotide sequence ID" value="NZ_FQVX01000004.1"/>
</dbReference>
<dbReference type="OrthoDB" id="4577657at2"/>
<organism evidence="1 2">
    <name type="scientific">Geodermatophilus nigrescens</name>
    <dbReference type="NCBI Taxonomy" id="1070870"/>
    <lineage>
        <taxon>Bacteria</taxon>
        <taxon>Bacillati</taxon>
        <taxon>Actinomycetota</taxon>
        <taxon>Actinomycetes</taxon>
        <taxon>Geodermatophilales</taxon>
        <taxon>Geodermatophilaceae</taxon>
        <taxon>Geodermatophilus</taxon>
    </lineage>
</organism>
<keyword evidence="2" id="KW-1185">Reference proteome</keyword>
<accession>A0A1M5Q4B8</accession>
<name>A0A1M5Q4B8_9ACTN</name>
<dbReference type="InterPro" id="IPR011009">
    <property type="entry name" value="Kinase-like_dom_sf"/>
</dbReference>
<dbReference type="STRING" id="1070870.SAMN05444351_3985"/>
<dbReference type="AlphaFoldDB" id="A0A1M5Q4B8"/>
<sequence length="388" mass="41073">MTGLPGGTTVDGLLPGGTTVDGLLPALRRWAGDPDLTVERVTCAPIPHHVTAPSTRALTRVAVAGRGGDGRPVVLRLVAKELQAARYGLPPEMPDVERARLDGIIPWRLEADVLVDGVAALSPPGLRPPAVVHVQEHPGDRLTLWLEDADPLDAPWTEADTLRAAELLGRLAARRRHHPVPPMPTGDFLTSYRDDQLGRWAVPWLLDDATWAAPVMQVAEVVALREEVCALARRVTEVHAGLAPLPVLPAHGDATPMNLLRPAAAPDTFVLVDWAMSGPAPAGFDLVPLLFGRAECGAGAPGEVPGLLGPAVAAHARGLAAEGVTVSPAELETAVLLAALLRYPCTGMPLHVLSRPVTDELLAYAAQRARFVRMVLDLEPRLAALSGR</sequence>
<evidence type="ECO:0000313" key="2">
    <source>
        <dbReference type="Proteomes" id="UP000184471"/>
    </source>
</evidence>
<dbReference type="SUPFAM" id="SSF56112">
    <property type="entry name" value="Protein kinase-like (PK-like)"/>
    <property type="match status" value="1"/>
</dbReference>
<dbReference type="EMBL" id="FQVX01000004">
    <property type="protein sequence ID" value="SHH08756.1"/>
    <property type="molecule type" value="Genomic_DNA"/>
</dbReference>
<proteinExistence type="predicted"/>
<protein>
    <recommendedName>
        <fullName evidence="3">Phosphotransferase enzyme family protein</fullName>
    </recommendedName>
</protein>
<reference evidence="1 2" key="1">
    <citation type="submission" date="2016-11" db="EMBL/GenBank/DDBJ databases">
        <authorList>
            <person name="Jaros S."/>
            <person name="Januszkiewicz K."/>
            <person name="Wedrychowicz H."/>
        </authorList>
    </citation>
    <scope>NUCLEOTIDE SEQUENCE [LARGE SCALE GENOMIC DNA]</scope>
    <source>
        <strain evidence="1 2">DSM 45408</strain>
    </source>
</reference>
<dbReference type="Gene3D" id="3.90.1200.10">
    <property type="match status" value="1"/>
</dbReference>
<evidence type="ECO:0000313" key="1">
    <source>
        <dbReference type="EMBL" id="SHH08756.1"/>
    </source>
</evidence>